<protein>
    <submittedName>
        <fullName evidence="1">Uncharacterized protein</fullName>
    </submittedName>
</protein>
<dbReference type="Proteomes" id="UP000830375">
    <property type="component" value="Unassembled WGS sequence"/>
</dbReference>
<gene>
    <name evidence="1" type="ORF">H4Q32_021341</name>
</gene>
<organism evidence="1 2">
    <name type="scientific">Labeo rohita</name>
    <name type="common">Indian major carp</name>
    <name type="synonym">Cyprinus rohita</name>
    <dbReference type="NCBI Taxonomy" id="84645"/>
    <lineage>
        <taxon>Eukaryota</taxon>
        <taxon>Metazoa</taxon>
        <taxon>Chordata</taxon>
        <taxon>Craniata</taxon>
        <taxon>Vertebrata</taxon>
        <taxon>Euteleostomi</taxon>
        <taxon>Actinopterygii</taxon>
        <taxon>Neopterygii</taxon>
        <taxon>Teleostei</taxon>
        <taxon>Ostariophysi</taxon>
        <taxon>Cypriniformes</taxon>
        <taxon>Cyprinidae</taxon>
        <taxon>Labeoninae</taxon>
        <taxon>Labeonini</taxon>
        <taxon>Labeo</taxon>
    </lineage>
</organism>
<proteinExistence type="predicted"/>
<evidence type="ECO:0000313" key="1">
    <source>
        <dbReference type="EMBL" id="KAI2657234.1"/>
    </source>
</evidence>
<comment type="caution">
    <text evidence="1">The sequence shown here is derived from an EMBL/GenBank/DDBJ whole genome shotgun (WGS) entry which is preliminary data.</text>
</comment>
<keyword evidence="2" id="KW-1185">Reference proteome</keyword>
<name>A0ABQ8M2U9_LABRO</name>
<reference evidence="1 2" key="1">
    <citation type="submission" date="2022-01" db="EMBL/GenBank/DDBJ databases">
        <title>A high-quality chromosome-level genome assembly of rohu carp, Labeo rohita.</title>
        <authorList>
            <person name="Arick M.A. II"/>
            <person name="Hsu C.-Y."/>
            <person name="Magbanua Z."/>
            <person name="Pechanova O."/>
            <person name="Grover C."/>
            <person name="Miller E."/>
            <person name="Thrash A."/>
            <person name="Ezzel L."/>
            <person name="Alam S."/>
            <person name="Benzie J."/>
            <person name="Hamilton M."/>
            <person name="Karsi A."/>
            <person name="Lawrence M.L."/>
            <person name="Peterson D.G."/>
        </authorList>
    </citation>
    <scope>NUCLEOTIDE SEQUENCE [LARGE SCALE GENOMIC DNA]</scope>
    <source>
        <strain evidence="2">BAU-BD-2019</strain>
        <tissue evidence="1">Blood</tissue>
    </source>
</reference>
<dbReference type="EMBL" id="JACTAM010000014">
    <property type="protein sequence ID" value="KAI2657234.1"/>
    <property type="molecule type" value="Genomic_DNA"/>
</dbReference>
<accession>A0ABQ8M2U9</accession>
<evidence type="ECO:0000313" key="2">
    <source>
        <dbReference type="Proteomes" id="UP000830375"/>
    </source>
</evidence>
<sequence length="208" mass="22609">MQAQLSPARIESILTAVVRRPVTHCEAVSKTAGSDGSCVQRDTFWPAVHETPTVVVQDQGVISEGKPITHDQGHAAMPSCLDMWNKSWFLTQVPVLGAPCCCVTLATDVSLIGWGAVMSCCLDRSLWRGPHLTLHINCLEMLAAGAPNPYVVPGETPLASMGNMGADILLRLGPRPGEWRLHPEVVKKIWRVFGQAQVDLFVTQKASY</sequence>